<protein>
    <submittedName>
        <fullName evidence="5">Uncharacterized protein</fullName>
    </submittedName>
</protein>
<dbReference type="OrthoDB" id="9815010at2"/>
<evidence type="ECO:0000256" key="1">
    <source>
        <dbReference type="ARBA" id="ARBA00022737"/>
    </source>
</evidence>
<gene>
    <name evidence="5" type="ORF">C8N43_1460</name>
</gene>
<evidence type="ECO:0000256" key="4">
    <source>
        <dbReference type="SAM" id="SignalP"/>
    </source>
</evidence>
<accession>A0A2T6BL73</accession>
<dbReference type="Gene3D" id="1.25.40.10">
    <property type="entry name" value="Tetratricopeptide repeat domain"/>
    <property type="match status" value="1"/>
</dbReference>
<keyword evidence="4" id="KW-0732">Signal</keyword>
<sequence length="187" mass="21063">MRLLLIFCLLLTTAAQAACPPNPERSARHTELMALLADAPNETVAREYSNELWNIWGTAPDTTAQEILQRGMERRQAFDLRGALEDFNTLIDYCPGYAEGYNQRAFINFIGRDYEIALEDLDRALAITPDHIGALTGRALALIQLGRDREGQLVLREALKLNPWLPERNRVTPLPPVPQETVPEVEL</sequence>
<evidence type="ECO:0000256" key="2">
    <source>
        <dbReference type="ARBA" id="ARBA00022803"/>
    </source>
</evidence>
<dbReference type="SMART" id="SM00028">
    <property type="entry name" value="TPR"/>
    <property type="match status" value="3"/>
</dbReference>
<evidence type="ECO:0000256" key="3">
    <source>
        <dbReference type="PROSITE-ProRule" id="PRU00339"/>
    </source>
</evidence>
<dbReference type="RefSeq" id="WP_107844955.1">
    <property type="nucleotide sequence ID" value="NZ_QBKS01000001.1"/>
</dbReference>
<dbReference type="InterPro" id="IPR011990">
    <property type="entry name" value="TPR-like_helical_dom_sf"/>
</dbReference>
<proteinExistence type="predicted"/>
<dbReference type="SUPFAM" id="SSF48452">
    <property type="entry name" value="TPR-like"/>
    <property type="match status" value="1"/>
</dbReference>
<dbReference type="InterPro" id="IPR019734">
    <property type="entry name" value="TPR_rpt"/>
</dbReference>
<feature type="repeat" description="TPR" evidence="3">
    <location>
        <begin position="98"/>
        <end position="131"/>
    </location>
</feature>
<dbReference type="AlphaFoldDB" id="A0A2T6BL73"/>
<evidence type="ECO:0000313" key="5">
    <source>
        <dbReference type="EMBL" id="PTX56797.1"/>
    </source>
</evidence>
<feature type="chain" id="PRO_5015395134" evidence="4">
    <location>
        <begin position="18"/>
        <end position="187"/>
    </location>
</feature>
<dbReference type="PANTHER" id="PTHR44858">
    <property type="entry name" value="TETRATRICOPEPTIDE REPEAT PROTEIN 6"/>
    <property type="match status" value="1"/>
</dbReference>
<evidence type="ECO:0000313" key="6">
    <source>
        <dbReference type="Proteomes" id="UP000243978"/>
    </source>
</evidence>
<comment type="caution">
    <text evidence="5">The sequence shown here is derived from an EMBL/GenBank/DDBJ whole genome shotgun (WGS) entry which is preliminary data.</text>
</comment>
<keyword evidence="6" id="KW-1185">Reference proteome</keyword>
<dbReference type="PROSITE" id="PS50005">
    <property type="entry name" value="TPR"/>
    <property type="match status" value="1"/>
</dbReference>
<keyword evidence="1" id="KW-0677">Repeat</keyword>
<dbReference type="InterPro" id="IPR050498">
    <property type="entry name" value="Ycf3"/>
</dbReference>
<dbReference type="PANTHER" id="PTHR44858:SF1">
    <property type="entry name" value="UDP-N-ACETYLGLUCOSAMINE--PEPTIDE N-ACETYLGLUCOSAMINYLTRANSFERASE SPINDLY-RELATED"/>
    <property type="match status" value="1"/>
</dbReference>
<feature type="signal peptide" evidence="4">
    <location>
        <begin position="1"/>
        <end position="17"/>
    </location>
</feature>
<name>A0A2T6BL73_9RHOB</name>
<keyword evidence="2 3" id="KW-0802">TPR repeat</keyword>
<dbReference type="EMBL" id="QBKS01000001">
    <property type="protein sequence ID" value="PTX56797.1"/>
    <property type="molecule type" value="Genomic_DNA"/>
</dbReference>
<dbReference type="Proteomes" id="UP000243978">
    <property type="component" value="Unassembled WGS sequence"/>
</dbReference>
<reference evidence="5 6" key="1">
    <citation type="submission" date="2018-04" db="EMBL/GenBank/DDBJ databases">
        <title>Genomic Encyclopedia of Archaeal and Bacterial Type Strains, Phase II (KMG-II): from individual species to whole genera.</title>
        <authorList>
            <person name="Goeker M."/>
        </authorList>
    </citation>
    <scope>NUCLEOTIDE SEQUENCE [LARGE SCALE GENOMIC DNA]</scope>
    <source>
        <strain evidence="5 6">DSM 100977</strain>
    </source>
</reference>
<organism evidence="5 6">
    <name type="scientific">Litoreibacter ponti</name>
    <dbReference type="NCBI Taxonomy" id="1510457"/>
    <lineage>
        <taxon>Bacteria</taxon>
        <taxon>Pseudomonadati</taxon>
        <taxon>Pseudomonadota</taxon>
        <taxon>Alphaproteobacteria</taxon>
        <taxon>Rhodobacterales</taxon>
        <taxon>Roseobacteraceae</taxon>
        <taxon>Litoreibacter</taxon>
    </lineage>
</organism>